<feature type="region of interest" description="Disordered" evidence="1">
    <location>
        <begin position="56"/>
        <end position="81"/>
    </location>
</feature>
<accession>A0ABP5F162</accession>
<protein>
    <submittedName>
        <fullName evidence="2">DUF2630 family protein</fullName>
    </submittedName>
</protein>
<dbReference type="InterPro" id="IPR020311">
    <property type="entry name" value="Uncharacterised_Rv0898c"/>
</dbReference>
<evidence type="ECO:0000313" key="2">
    <source>
        <dbReference type="EMBL" id="GAA2013367.1"/>
    </source>
</evidence>
<dbReference type="EMBL" id="BAAAQN010000002">
    <property type="protein sequence ID" value="GAA2013367.1"/>
    <property type="molecule type" value="Genomic_DNA"/>
</dbReference>
<organism evidence="2 3">
    <name type="scientific">Catenulispora yoronensis</name>
    <dbReference type="NCBI Taxonomy" id="450799"/>
    <lineage>
        <taxon>Bacteria</taxon>
        <taxon>Bacillati</taxon>
        <taxon>Actinomycetota</taxon>
        <taxon>Actinomycetes</taxon>
        <taxon>Catenulisporales</taxon>
        <taxon>Catenulisporaceae</taxon>
        <taxon>Catenulispora</taxon>
    </lineage>
</organism>
<reference evidence="3" key="1">
    <citation type="journal article" date="2019" name="Int. J. Syst. Evol. Microbiol.">
        <title>The Global Catalogue of Microorganisms (GCM) 10K type strain sequencing project: providing services to taxonomists for standard genome sequencing and annotation.</title>
        <authorList>
            <consortium name="The Broad Institute Genomics Platform"/>
            <consortium name="The Broad Institute Genome Sequencing Center for Infectious Disease"/>
            <person name="Wu L."/>
            <person name="Ma J."/>
        </authorList>
    </citation>
    <scope>NUCLEOTIDE SEQUENCE [LARGE SCALE GENOMIC DNA]</scope>
    <source>
        <strain evidence="3">JCM 16014</strain>
    </source>
</reference>
<dbReference type="Pfam" id="PF10944">
    <property type="entry name" value="DUF2630"/>
    <property type="match status" value="1"/>
</dbReference>
<proteinExistence type="predicted"/>
<feature type="compositionally biased region" description="Basic and acidic residues" evidence="1">
    <location>
        <begin position="57"/>
        <end position="74"/>
    </location>
</feature>
<name>A0ABP5F162_9ACTN</name>
<evidence type="ECO:0000313" key="3">
    <source>
        <dbReference type="Proteomes" id="UP001500751"/>
    </source>
</evidence>
<evidence type="ECO:0000256" key="1">
    <source>
        <dbReference type="SAM" id="MobiDB-lite"/>
    </source>
</evidence>
<sequence length="81" mass="8999">MADTTNDAGIGARIKELVAEEHRLRTHPNPTDEDITALRAAENELDQCWDLLRQRRAKTETGGDPADAKARSVPEVEGYLQ</sequence>
<dbReference type="RefSeq" id="WP_344663812.1">
    <property type="nucleotide sequence ID" value="NZ_BAAAQN010000002.1"/>
</dbReference>
<comment type="caution">
    <text evidence="2">The sequence shown here is derived from an EMBL/GenBank/DDBJ whole genome shotgun (WGS) entry which is preliminary data.</text>
</comment>
<gene>
    <name evidence="2" type="ORF">GCM10009839_05080</name>
</gene>
<dbReference type="Proteomes" id="UP001500751">
    <property type="component" value="Unassembled WGS sequence"/>
</dbReference>
<keyword evidence="3" id="KW-1185">Reference proteome</keyword>